<dbReference type="EMBL" id="JAPEUV010000007">
    <property type="protein sequence ID" value="KAJ4342200.1"/>
    <property type="molecule type" value="Genomic_DNA"/>
</dbReference>
<evidence type="ECO:0000259" key="2">
    <source>
        <dbReference type="Pfam" id="PF01266"/>
    </source>
</evidence>
<dbReference type="Pfam" id="PF01266">
    <property type="entry name" value="DAO"/>
    <property type="match status" value="1"/>
</dbReference>
<dbReference type="InterPro" id="IPR006076">
    <property type="entry name" value="FAD-dep_OxRdtase"/>
</dbReference>
<accession>A0A9W9C2Y7</accession>
<reference evidence="3" key="1">
    <citation type="submission" date="2022-10" db="EMBL/GenBank/DDBJ databases">
        <title>Tapping the CABI collections for fungal endophytes: first genome assemblies for Collariella, Neodidymelliopsis, Ascochyta clinopodiicola, Didymella pomorum, Didymosphaeria variabile, Neocosmospora piperis and Neocucurbitaria cava.</title>
        <authorList>
            <person name="Hill R."/>
        </authorList>
    </citation>
    <scope>NUCLEOTIDE SEQUENCE</scope>
    <source>
        <strain evidence="3">IMI 360193</strain>
    </source>
</reference>
<protein>
    <recommendedName>
        <fullName evidence="2">FAD dependent oxidoreductase domain-containing protein</fullName>
    </recommendedName>
</protein>
<dbReference type="AlphaFoldDB" id="A0A9W9C2Y7"/>
<feature type="compositionally biased region" description="Polar residues" evidence="1">
    <location>
        <begin position="85"/>
        <end position="96"/>
    </location>
</feature>
<dbReference type="PANTHER" id="PTHR13847:SF185">
    <property type="entry name" value="FAD DEPENDENT OXIDOREDUCTASE SUPERFAMILY (AFU_ORTHOLOGUE AFUA_3G02360)"/>
    <property type="match status" value="1"/>
</dbReference>
<dbReference type="Proteomes" id="UP001140562">
    <property type="component" value="Unassembled WGS sequence"/>
</dbReference>
<evidence type="ECO:0000256" key="1">
    <source>
        <dbReference type="SAM" id="MobiDB-lite"/>
    </source>
</evidence>
<dbReference type="GO" id="GO:0005770">
    <property type="term" value="C:late endosome"/>
    <property type="evidence" value="ECO:0007669"/>
    <property type="project" value="TreeGrafter"/>
</dbReference>
<evidence type="ECO:0000313" key="3">
    <source>
        <dbReference type="EMBL" id="KAJ4342200.1"/>
    </source>
</evidence>
<gene>
    <name evidence="3" type="ORF">N0V87_001184</name>
</gene>
<dbReference type="OrthoDB" id="498204at2759"/>
<feature type="region of interest" description="Disordered" evidence="1">
    <location>
        <begin position="477"/>
        <end position="514"/>
    </location>
</feature>
<evidence type="ECO:0000313" key="4">
    <source>
        <dbReference type="Proteomes" id="UP001140562"/>
    </source>
</evidence>
<keyword evidence="4" id="KW-1185">Reference proteome</keyword>
<feature type="region of interest" description="Disordered" evidence="1">
    <location>
        <begin position="17"/>
        <end position="48"/>
    </location>
</feature>
<dbReference type="GO" id="GO:0005829">
    <property type="term" value="C:cytosol"/>
    <property type="evidence" value="ECO:0007669"/>
    <property type="project" value="GOC"/>
</dbReference>
<dbReference type="InterPro" id="IPR036188">
    <property type="entry name" value="FAD/NAD-bd_sf"/>
</dbReference>
<name>A0A9W9C2Y7_9PLEO</name>
<dbReference type="Gene3D" id="3.50.50.60">
    <property type="entry name" value="FAD/NAD(P)-binding domain"/>
    <property type="match status" value="1"/>
</dbReference>
<feature type="compositionally biased region" description="Basic and acidic residues" evidence="1">
    <location>
        <begin position="398"/>
        <end position="407"/>
    </location>
</feature>
<feature type="domain" description="FAD dependent oxidoreductase" evidence="2">
    <location>
        <begin position="564"/>
        <end position="902"/>
    </location>
</feature>
<dbReference type="SUPFAM" id="SSF51971">
    <property type="entry name" value="Nucleotide-binding domain"/>
    <property type="match status" value="1"/>
</dbReference>
<proteinExistence type="predicted"/>
<feature type="region of interest" description="Disordered" evidence="1">
    <location>
        <begin position="61"/>
        <end position="113"/>
    </location>
</feature>
<dbReference type="Gene3D" id="3.30.9.10">
    <property type="entry name" value="D-Amino Acid Oxidase, subunit A, domain 2"/>
    <property type="match status" value="1"/>
</dbReference>
<sequence length="919" mass="99386">MAFQRLNVRAKKSFPGLYSFDSVEDSPSKSNAVHIESSPRSDITPDTEECDLEDFGAKLERCKGKNSPGKDSPSKRKKLFGSLRSLRSLTNLHSSPTKTKTKQPMTPRSESPVKNLDACTTPLPMSPSLALLNFEQSPSDKPMFDLTMHRRSVSGSSLEVHHSSPMTVPGSARQATPYNIFPPVTDLPAGTIPDTPGPMQRAFNRDPANYATWRNASPTPFEKYAPSTPVLTPLPGTNLSVGDIDPELVPLPPSANPSTVHLGRSAPGYFDIPVDEHPQMDNADVLNGLACLKLAGDHDNAPGDQQSTSSHNPSADAPIGRRGTAEEMRHQYEDAKLQDTVNKLEIPQDRTRALKHQQQARDLPENVRTLGVPRHHQVLPLRLKQQDGSLQDGSLQDPFRKDSRNSDDWETCSGERSTAMASEDSLHRRNPHKTCTSSSSSVYSAAPPPAKGKEADHGDNASPEFAYVVWNSPSGLREAPAPESSWGGHTNLYDGTGYGGDSSPSTPREPDEGIDDIHLKTWSAPLSVDGARSGNEKSNQPSSSEDLYYETLIAAPSCFGFAPSVASLGALSFSLHKSLADAHNGRQTWGYARSTGISLSQDSESAIEGSGEDWLENGTSRAQLAHHNRPWEEDQGPEWLRRTKEGIMEVISRDGTTAQIDPKRFCGWLKESVEKRGVRVLNPATATEVLRDAQGVLSGVRVVGSQDQQTQDLPCTRLLITAGAWSPRVFATLFPTAQTRIPVSSLAGHSLLVRNPFFNPQELDKEVCHAVFATDTLGFSPEWFARIGGELYLAGLNSTSIPLPDVATDVVASEKAIEQLKSCARAMMVDNGAGKEIEVLRQGLCFRPVTSSGRPLVSRIPDDKLGGLRTRGGGEGGVFIAAGHGAWGISHAPGTGLVLAEMMEGRPTSAKTETLRLPS</sequence>
<feature type="region of interest" description="Disordered" evidence="1">
    <location>
        <begin position="297"/>
        <end position="328"/>
    </location>
</feature>
<comment type="caution">
    <text evidence="3">The sequence shown here is derived from an EMBL/GenBank/DDBJ whole genome shotgun (WGS) entry which is preliminary data.</text>
</comment>
<feature type="region of interest" description="Disordered" evidence="1">
    <location>
        <begin position="352"/>
        <end position="460"/>
    </location>
</feature>
<dbReference type="PANTHER" id="PTHR13847">
    <property type="entry name" value="SARCOSINE DEHYDROGENASE-RELATED"/>
    <property type="match status" value="1"/>
</dbReference>
<dbReference type="GO" id="GO:0042147">
    <property type="term" value="P:retrograde transport, endosome to Golgi"/>
    <property type="evidence" value="ECO:0007669"/>
    <property type="project" value="TreeGrafter"/>
</dbReference>
<organism evidence="3 4">
    <name type="scientific">Didymella glomerata</name>
    <dbReference type="NCBI Taxonomy" id="749621"/>
    <lineage>
        <taxon>Eukaryota</taxon>
        <taxon>Fungi</taxon>
        <taxon>Dikarya</taxon>
        <taxon>Ascomycota</taxon>
        <taxon>Pezizomycotina</taxon>
        <taxon>Dothideomycetes</taxon>
        <taxon>Pleosporomycetidae</taxon>
        <taxon>Pleosporales</taxon>
        <taxon>Pleosporineae</taxon>
        <taxon>Didymellaceae</taxon>
        <taxon>Didymella</taxon>
    </lineage>
</organism>
<feature type="compositionally biased region" description="Polar residues" evidence="1">
    <location>
        <begin position="303"/>
        <end position="313"/>
    </location>
</feature>